<proteinExistence type="predicted"/>
<evidence type="ECO:0000313" key="1">
    <source>
        <dbReference type="EMBL" id="KAI8028851.1"/>
    </source>
</evidence>
<sequence length="992" mass="111914">MGIFSEIERRSWPWKKKSSDKTGTEKMADAANSAGASLASVGSLRDQENCKKFNYVQIPLESYTHLTGLEDQVIALEDQVKMWQNQVKDLKEKLSAANLEMTAKDNLVKQHAKVAEEAVSGWEKADSEASALKHQLESVTLLKLTAEDRASHLDGALKECMRQIRIVKEEHEHNLHEVVLIKTKQCDKIKLDLEAKLTDLNQRLLRSAAENDALSRSLQEHSSMLMKINEEKSQTEVENELRKKEFNHMKRRSIKLKYELHVLSKELDIRNEEKNMSVRSAEAANKQHLESVKKIAKLEAECQRLRGLVRKKLPGPAALAQMKQEVEIWGHDFGEPRSVAQRSSVKNSKSHLSALPEFSTDNLRLNHKETEFLTKRLLAMEEETKMLKEALAGTVNYSLQETQYDKRTDKGNLPVNANPLELMEDFLEMEKMAHSENISDKISISSSSNYMRTETASYDVSVDAAKHEEPLQSKIQSARNPSTYQVSFNMKGSGKGLEPDIDQFLPSKLLSRISVVLESQSEDTDMRKVLEDVKYAMQDKKNSLAWHSLNSFAKEFHPDDVSNSLQACPQDIEDTIKNEILLTKCVKLGTDTQHVSNQDLVNAVSHIHQFVLSLGGNLMLVHDSSTIGNGFIKDYEDFSASVDKFLLNKISLIDLVFDLSRILVQASELKFIGVGCDAQEGEITCSDRQSFPDGCSHISHSNSNPEVLMEGNLSPVLALNVTSCKCSLELEQLKSEKDRMAIELARCSQDFESTKMQLEEMVPLLAELRSELASSKKLNSLAETQLKCMAESYKSLENRAQKLEENVKILQTETESLDTMLQEEKRSHQDALARCKDLEDRMHRKKSCSICSSPTADYDIKRKQEREIAVAAAKLAECQETIYLLGRQLKAIHPQTDTMEPHYMETLQMGENSVKHKPSFRNPQGSIGHSHEFDQVEINRASSFDMRGTFEEPPMHNYDSSSSPSSGELSQKANNSSSASALALAKHRLRKN</sequence>
<organism evidence="1 2">
    <name type="scientific">Camellia lanceoleosa</name>
    <dbReference type="NCBI Taxonomy" id="1840588"/>
    <lineage>
        <taxon>Eukaryota</taxon>
        <taxon>Viridiplantae</taxon>
        <taxon>Streptophyta</taxon>
        <taxon>Embryophyta</taxon>
        <taxon>Tracheophyta</taxon>
        <taxon>Spermatophyta</taxon>
        <taxon>Magnoliopsida</taxon>
        <taxon>eudicotyledons</taxon>
        <taxon>Gunneridae</taxon>
        <taxon>Pentapetalae</taxon>
        <taxon>asterids</taxon>
        <taxon>Ericales</taxon>
        <taxon>Theaceae</taxon>
        <taxon>Camellia</taxon>
    </lineage>
</organism>
<dbReference type="EMBL" id="CM045758">
    <property type="protein sequence ID" value="KAI8028851.1"/>
    <property type="molecule type" value="Genomic_DNA"/>
</dbReference>
<protein>
    <submittedName>
        <fullName evidence="1">Filament-like plant protein 4</fullName>
    </submittedName>
</protein>
<reference evidence="1 2" key="1">
    <citation type="journal article" date="2022" name="Plant J.">
        <title>Chromosome-level genome of Camellia lanceoleosa provides a valuable resource for understanding genome evolution and self-incompatibility.</title>
        <authorList>
            <person name="Gong W."/>
            <person name="Xiao S."/>
            <person name="Wang L."/>
            <person name="Liao Z."/>
            <person name="Chang Y."/>
            <person name="Mo W."/>
            <person name="Hu G."/>
            <person name="Li W."/>
            <person name="Zhao G."/>
            <person name="Zhu H."/>
            <person name="Hu X."/>
            <person name="Ji K."/>
            <person name="Xiang X."/>
            <person name="Song Q."/>
            <person name="Yuan D."/>
            <person name="Jin S."/>
            <person name="Zhang L."/>
        </authorList>
    </citation>
    <scope>NUCLEOTIDE SEQUENCE [LARGE SCALE GENOMIC DNA]</scope>
    <source>
        <strain evidence="1">SQ_2022a</strain>
    </source>
</reference>
<gene>
    <name evidence="1" type="ORF">LOK49_LG01G02864</name>
</gene>
<dbReference type="Proteomes" id="UP001060215">
    <property type="component" value="Chromosome 1"/>
</dbReference>
<evidence type="ECO:0000313" key="2">
    <source>
        <dbReference type="Proteomes" id="UP001060215"/>
    </source>
</evidence>
<comment type="caution">
    <text evidence="1">The sequence shown here is derived from an EMBL/GenBank/DDBJ whole genome shotgun (WGS) entry which is preliminary data.</text>
</comment>
<name>A0ACC0IXZ6_9ERIC</name>
<accession>A0ACC0IXZ6</accession>
<keyword evidence="2" id="KW-1185">Reference proteome</keyword>